<feature type="transmembrane region" description="Helical" evidence="1">
    <location>
        <begin position="47"/>
        <end position="67"/>
    </location>
</feature>
<proteinExistence type="predicted"/>
<dbReference type="Proteomes" id="UP000199136">
    <property type="component" value="Unassembled WGS sequence"/>
</dbReference>
<sequence>MVSVEFWVAAETFYNTTMVAVAVVILVLLMLSGMILGYSKSRHKKKIAAAGGILVLGLSIWLAVGHLRYQEFLEVNDHVTPLVRDRQKKFSDYTYRSEDEMQYFAKLHDPDSVRSLEMYREEIVTQPITYIGKDANFYYFEQDDDLFKQRSNVVFDADATETEMVGSVFYLLDESYFDIGFRNPPYIMYDHIIVDQEEGNELIDVENDDFVATAEEHFSKTWSF</sequence>
<reference evidence="2 3" key="1">
    <citation type="submission" date="2016-10" db="EMBL/GenBank/DDBJ databases">
        <authorList>
            <person name="de Groot N.N."/>
        </authorList>
    </citation>
    <scope>NUCLEOTIDE SEQUENCE [LARGE SCALE GENOMIC DNA]</scope>
    <source>
        <strain evidence="2 3">DSM 20581</strain>
    </source>
</reference>
<name>A0A1I5YLK1_9LACT</name>
<keyword evidence="1" id="KW-0472">Membrane</keyword>
<evidence type="ECO:0000256" key="1">
    <source>
        <dbReference type="SAM" id="Phobius"/>
    </source>
</evidence>
<evidence type="ECO:0000313" key="3">
    <source>
        <dbReference type="Proteomes" id="UP000199136"/>
    </source>
</evidence>
<keyword evidence="3" id="KW-1185">Reference proteome</keyword>
<keyword evidence="1" id="KW-1133">Transmembrane helix</keyword>
<organism evidence="2 3">
    <name type="scientific">Desemzia incerta</name>
    <dbReference type="NCBI Taxonomy" id="82801"/>
    <lineage>
        <taxon>Bacteria</taxon>
        <taxon>Bacillati</taxon>
        <taxon>Bacillota</taxon>
        <taxon>Bacilli</taxon>
        <taxon>Lactobacillales</taxon>
        <taxon>Carnobacteriaceae</taxon>
        <taxon>Desemzia</taxon>
    </lineage>
</organism>
<gene>
    <name evidence="2" type="ORF">SAMN04488506_2109</name>
</gene>
<dbReference type="AlphaFoldDB" id="A0A1I5YLK1"/>
<keyword evidence="1" id="KW-0812">Transmembrane</keyword>
<feature type="transmembrane region" description="Helical" evidence="1">
    <location>
        <begin position="12"/>
        <end position="35"/>
    </location>
</feature>
<evidence type="ECO:0000313" key="2">
    <source>
        <dbReference type="EMBL" id="SFQ45066.1"/>
    </source>
</evidence>
<dbReference type="EMBL" id="FOXW01000009">
    <property type="protein sequence ID" value="SFQ45066.1"/>
    <property type="molecule type" value="Genomic_DNA"/>
</dbReference>
<protein>
    <submittedName>
        <fullName evidence="2">Uncharacterized protein</fullName>
    </submittedName>
</protein>
<accession>A0A1I5YLK1</accession>